<dbReference type="RefSeq" id="WP_377112187.1">
    <property type="nucleotide sequence ID" value="NZ_JBHTHZ010000002.1"/>
</dbReference>
<keyword evidence="6" id="KW-1185">Reference proteome</keyword>
<dbReference type="Proteomes" id="UP001597010">
    <property type="component" value="Unassembled WGS sequence"/>
</dbReference>
<dbReference type="Pfam" id="PF01648">
    <property type="entry name" value="ACPS"/>
    <property type="match status" value="1"/>
</dbReference>
<accession>A0ABW3AQ67</accession>
<keyword evidence="2 5" id="KW-0808">Transferase</keyword>
<comment type="caution">
    <text evidence="5">The sequence shown here is derived from an EMBL/GenBank/DDBJ whole genome shotgun (WGS) entry which is preliminary data.</text>
</comment>
<proteinExistence type="inferred from homology"/>
<dbReference type="Pfam" id="PF22624">
    <property type="entry name" value="AASDHPPT_N"/>
    <property type="match status" value="1"/>
</dbReference>
<protein>
    <submittedName>
        <fullName evidence="5">4'-phosphopantetheinyl transferase family protein</fullName>
    </submittedName>
</protein>
<dbReference type="InterPro" id="IPR055066">
    <property type="entry name" value="AASDHPPT_N"/>
</dbReference>
<dbReference type="InterPro" id="IPR050559">
    <property type="entry name" value="P-Pant_transferase_sf"/>
</dbReference>
<dbReference type="GO" id="GO:0016740">
    <property type="term" value="F:transferase activity"/>
    <property type="evidence" value="ECO:0007669"/>
    <property type="project" value="UniProtKB-KW"/>
</dbReference>
<dbReference type="SUPFAM" id="SSF56214">
    <property type="entry name" value="4'-phosphopantetheinyl transferase"/>
    <property type="match status" value="2"/>
</dbReference>
<feature type="domain" description="4'-phosphopantetheinyl transferase N-terminal" evidence="4">
    <location>
        <begin position="39"/>
        <end position="120"/>
    </location>
</feature>
<organism evidence="5 6">
    <name type="scientific">Mucilaginibacter litoreus</name>
    <dbReference type="NCBI Taxonomy" id="1048221"/>
    <lineage>
        <taxon>Bacteria</taxon>
        <taxon>Pseudomonadati</taxon>
        <taxon>Bacteroidota</taxon>
        <taxon>Sphingobacteriia</taxon>
        <taxon>Sphingobacteriales</taxon>
        <taxon>Sphingobacteriaceae</taxon>
        <taxon>Mucilaginibacter</taxon>
    </lineage>
</organism>
<dbReference type="InterPro" id="IPR037143">
    <property type="entry name" value="4-PPantetheinyl_Trfase_dom_sf"/>
</dbReference>
<evidence type="ECO:0000313" key="6">
    <source>
        <dbReference type="Proteomes" id="UP001597010"/>
    </source>
</evidence>
<dbReference type="PANTHER" id="PTHR12215">
    <property type="entry name" value="PHOSPHOPANTETHEINE TRANSFERASE"/>
    <property type="match status" value="1"/>
</dbReference>
<evidence type="ECO:0000259" key="3">
    <source>
        <dbReference type="Pfam" id="PF01648"/>
    </source>
</evidence>
<evidence type="ECO:0000256" key="2">
    <source>
        <dbReference type="ARBA" id="ARBA00022679"/>
    </source>
</evidence>
<evidence type="ECO:0000259" key="4">
    <source>
        <dbReference type="Pfam" id="PF22624"/>
    </source>
</evidence>
<evidence type="ECO:0000313" key="5">
    <source>
        <dbReference type="EMBL" id="MFD0793017.1"/>
    </source>
</evidence>
<name>A0ABW3AQ67_9SPHI</name>
<dbReference type="PANTHER" id="PTHR12215:SF10">
    <property type="entry name" value="L-AMINOADIPATE-SEMIALDEHYDE DEHYDROGENASE-PHOSPHOPANTETHEINYL TRANSFERASE"/>
    <property type="match status" value="1"/>
</dbReference>
<reference evidence="6" key="1">
    <citation type="journal article" date="2019" name="Int. J. Syst. Evol. Microbiol.">
        <title>The Global Catalogue of Microorganisms (GCM) 10K type strain sequencing project: providing services to taxonomists for standard genome sequencing and annotation.</title>
        <authorList>
            <consortium name="The Broad Institute Genomics Platform"/>
            <consortium name="The Broad Institute Genome Sequencing Center for Infectious Disease"/>
            <person name="Wu L."/>
            <person name="Ma J."/>
        </authorList>
    </citation>
    <scope>NUCLEOTIDE SEQUENCE [LARGE SCALE GENOMIC DNA]</scope>
    <source>
        <strain evidence="6">CCUG 61484</strain>
    </source>
</reference>
<comment type="similarity">
    <text evidence="1">Belongs to the P-Pant transferase superfamily. Gsp/Sfp/HetI/AcpT family.</text>
</comment>
<gene>
    <name evidence="5" type="ORF">ACFQZX_05275</name>
</gene>
<evidence type="ECO:0000256" key="1">
    <source>
        <dbReference type="ARBA" id="ARBA00010990"/>
    </source>
</evidence>
<dbReference type="Gene3D" id="3.90.470.20">
    <property type="entry name" value="4'-phosphopantetheinyl transferase domain"/>
    <property type="match status" value="2"/>
</dbReference>
<dbReference type="InterPro" id="IPR008278">
    <property type="entry name" value="4-PPantetheinyl_Trfase_dom"/>
</dbReference>
<dbReference type="EMBL" id="JBHTHZ010000002">
    <property type="protein sequence ID" value="MFD0793017.1"/>
    <property type="molecule type" value="Genomic_DNA"/>
</dbReference>
<feature type="domain" description="4'-phosphopantetheinyl transferase" evidence="3">
    <location>
        <begin position="124"/>
        <end position="190"/>
    </location>
</feature>
<sequence>MPLVNWQLYRQAQGYDIPAPGEVHVWRINIRQNIGNLDNFARLLNAEENIRAARYLQQKDKHRFIISRGAQRVLLGGYVNVEPYMLQFIPGENKKPYLAGNNYGLHYNLSHSGEWIILAVAVSPVGADVEYIDKEFDYHDILPLHFSDEEVAYINQSNSTESFFNLWTRKEAILKATGNGLGEYLNAIPALDGRYPLPAQIASINNNYKLESFALADDYAATVVIGCENCYIKFFEACFI</sequence>